<keyword evidence="4 5" id="KW-0574">Periplasm</keyword>
<dbReference type="Pfam" id="PF07676">
    <property type="entry name" value="PD40"/>
    <property type="match status" value="5"/>
</dbReference>
<dbReference type="InterPro" id="IPR014167">
    <property type="entry name" value="Tol-Pal_TolB"/>
</dbReference>
<dbReference type="HAMAP" id="MF_00671">
    <property type="entry name" value="TolB"/>
    <property type="match status" value="1"/>
</dbReference>
<feature type="chain" id="PRO_5018341472" description="Tol-Pal system protein TolB" evidence="5">
    <location>
        <begin position="22"/>
        <end position="435"/>
    </location>
</feature>
<evidence type="ECO:0000313" key="8">
    <source>
        <dbReference type="Proteomes" id="UP000276634"/>
    </source>
</evidence>
<dbReference type="PANTHER" id="PTHR36842:SF1">
    <property type="entry name" value="PROTEIN TOLB"/>
    <property type="match status" value="1"/>
</dbReference>
<keyword evidence="5" id="KW-0131">Cell cycle</keyword>
<evidence type="ECO:0000259" key="6">
    <source>
        <dbReference type="Pfam" id="PF04052"/>
    </source>
</evidence>
<evidence type="ECO:0000256" key="3">
    <source>
        <dbReference type="ARBA" id="ARBA00022729"/>
    </source>
</evidence>
<dbReference type="RefSeq" id="WP_245995294.1">
    <property type="nucleotide sequence ID" value="NZ_RJVI01000003.1"/>
</dbReference>
<gene>
    <name evidence="5" type="primary">tolB</name>
    <name evidence="7" type="ORF">EDC57_2473</name>
</gene>
<dbReference type="AlphaFoldDB" id="A0A3N1XT29"/>
<dbReference type="EMBL" id="RJVI01000003">
    <property type="protein sequence ID" value="ROR29795.1"/>
    <property type="molecule type" value="Genomic_DNA"/>
</dbReference>
<reference evidence="7 8" key="1">
    <citation type="submission" date="2018-11" db="EMBL/GenBank/DDBJ databases">
        <title>Genomic Encyclopedia of Type Strains, Phase IV (KMG-IV): sequencing the most valuable type-strain genomes for metagenomic binning, comparative biology and taxonomic classification.</title>
        <authorList>
            <person name="Goeker M."/>
        </authorList>
    </citation>
    <scope>NUCLEOTIDE SEQUENCE [LARGE SCALE GENOMIC DNA]</scope>
    <source>
        <strain evidence="7 8">DSM 100275</strain>
    </source>
</reference>
<evidence type="ECO:0000313" key="7">
    <source>
        <dbReference type="EMBL" id="ROR29795.1"/>
    </source>
</evidence>
<feature type="signal peptide" evidence="5">
    <location>
        <begin position="1"/>
        <end position="21"/>
    </location>
</feature>
<dbReference type="Proteomes" id="UP000276634">
    <property type="component" value="Unassembled WGS sequence"/>
</dbReference>
<sequence length="435" mass="47343" precursor="true">MRRILPLVALLLAAAAPSARAVLTIEITRGIEGALPIAVVPFGWQGPAAAPPLDIAAVVAADLRRSGRFAPLAERDLIARPTRAEEIRFPDWRALDAGSLLIGRLRAMGPDAYTVQFQLFDVFRGEQLLGFSIPARGDTLRRTAHRIADLVYERLTGERGAFDTRIAYVVALPEAAGPLRYELKVADSDGFDARTVLRSPEPLLSPAWSPDGERLAYVSFEGGRPAIYVQEIATGERARLASFAGINGAPAWSPDGRRMAMALSKDGNLEIYVMDLVDRSLRRITRSLAIDTEPVWAPDGRTLYFTSDRSGRPQIYRVPAAGGRPERVTFEGEYNARASVSPDGKRLALVNGDGGRYRVAVLELDTGLMRVLTDGTLDESPSFAPNGSMILYATRDRGRGVLAAVSVDGRVQQRLVPEAGDVREPAWSPFNQPTE</sequence>
<organism evidence="7 8">
    <name type="scientific">Inmirania thermothiophila</name>
    <dbReference type="NCBI Taxonomy" id="1750597"/>
    <lineage>
        <taxon>Bacteria</taxon>
        <taxon>Pseudomonadati</taxon>
        <taxon>Pseudomonadota</taxon>
        <taxon>Gammaproteobacteria</taxon>
        <taxon>Chromatiales</taxon>
        <taxon>Ectothiorhodospiraceae</taxon>
        <taxon>Inmirania</taxon>
    </lineage>
</organism>
<comment type="subunit">
    <text evidence="5">The Tol-Pal system is composed of five core proteins: the inner membrane proteins TolA, TolQ and TolR, the periplasmic protein TolB and the outer membrane protein Pal. They form a network linking the inner and outer membranes and the peptidoglycan layer.</text>
</comment>
<accession>A0A3N1XT29</accession>
<dbReference type="InterPro" id="IPR007195">
    <property type="entry name" value="TolB_N"/>
</dbReference>
<dbReference type="Gene3D" id="2.120.10.30">
    <property type="entry name" value="TolB, C-terminal domain"/>
    <property type="match status" value="1"/>
</dbReference>
<name>A0A3N1XT29_9GAMM</name>
<comment type="caution">
    <text evidence="7">The sequence shown here is derived from an EMBL/GenBank/DDBJ whole genome shotgun (WGS) entry which is preliminary data.</text>
</comment>
<comment type="function">
    <text evidence="5">Part of the Tol-Pal system, which plays a role in outer membrane invagination during cell division and is important for maintaining outer membrane integrity.</text>
</comment>
<proteinExistence type="inferred from homology"/>
<dbReference type="InterPro" id="IPR011042">
    <property type="entry name" value="6-blade_b-propeller_TolB-like"/>
</dbReference>
<dbReference type="GO" id="GO:0042597">
    <property type="term" value="C:periplasmic space"/>
    <property type="evidence" value="ECO:0007669"/>
    <property type="project" value="UniProtKB-SubCell"/>
</dbReference>
<dbReference type="Pfam" id="PF04052">
    <property type="entry name" value="TolB_N"/>
    <property type="match status" value="1"/>
</dbReference>
<evidence type="ECO:0000256" key="2">
    <source>
        <dbReference type="ARBA" id="ARBA00009820"/>
    </source>
</evidence>
<dbReference type="SUPFAM" id="SSF52964">
    <property type="entry name" value="TolB, N-terminal domain"/>
    <property type="match status" value="1"/>
</dbReference>
<dbReference type="GO" id="GO:0017038">
    <property type="term" value="P:protein import"/>
    <property type="evidence" value="ECO:0007669"/>
    <property type="project" value="InterPro"/>
</dbReference>
<feature type="domain" description="TolB N-terminal" evidence="6">
    <location>
        <begin position="23"/>
        <end position="128"/>
    </location>
</feature>
<comment type="similarity">
    <text evidence="2 5">Belongs to the TolB family.</text>
</comment>
<dbReference type="PANTHER" id="PTHR36842">
    <property type="entry name" value="PROTEIN TOLB HOMOLOG"/>
    <property type="match status" value="1"/>
</dbReference>
<dbReference type="Gene3D" id="3.40.50.10070">
    <property type="entry name" value="TolB, N-terminal domain"/>
    <property type="match status" value="1"/>
</dbReference>
<comment type="subcellular location">
    <subcellularLocation>
        <location evidence="1 5">Periplasm</location>
    </subcellularLocation>
</comment>
<dbReference type="NCBIfam" id="TIGR02800">
    <property type="entry name" value="propeller_TolB"/>
    <property type="match status" value="1"/>
</dbReference>
<protein>
    <recommendedName>
        <fullName evidence="5">Tol-Pal system protein TolB</fullName>
    </recommendedName>
</protein>
<evidence type="ECO:0000256" key="4">
    <source>
        <dbReference type="ARBA" id="ARBA00022764"/>
    </source>
</evidence>
<dbReference type="GO" id="GO:0051301">
    <property type="term" value="P:cell division"/>
    <property type="evidence" value="ECO:0007669"/>
    <property type="project" value="UniProtKB-UniRule"/>
</dbReference>
<keyword evidence="3 5" id="KW-0732">Signal</keyword>
<evidence type="ECO:0000256" key="1">
    <source>
        <dbReference type="ARBA" id="ARBA00004418"/>
    </source>
</evidence>
<dbReference type="InterPro" id="IPR011659">
    <property type="entry name" value="WD40"/>
</dbReference>
<dbReference type="SUPFAM" id="SSF69304">
    <property type="entry name" value="Tricorn protease N-terminal domain"/>
    <property type="match status" value="1"/>
</dbReference>
<evidence type="ECO:0000256" key="5">
    <source>
        <dbReference type="HAMAP-Rule" id="MF_00671"/>
    </source>
</evidence>
<keyword evidence="8" id="KW-1185">Reference proteome</keyword>
<keyword evidence="5" id="KW-0132">Cell division</keyword>